<evidence type="ECO:0000313" key="2">
    <source>
        <dbReference type="EMBL" id="PVI04346.1"/>
    </source>
</evidence>
<reference evidence="2 3" key="1">
    <citation type="journal article" date="2018" name="Sci. Rep.">
        <title>Comparative genomics provides insights into the lifestyle and reveals functional heterogeneity of dark septate endophytic fungi.</title>
        <authorList>
            <person name="Knapp D.G."/>
            <person name="Nemeth J.B."/>
            <person name="Barry K."/>
            <person name="Hainaut M."/>
            <person name="Henrissat B."/>
            <person name="Johnson J."/>
            <person name="Kuo A."/>
            <person name="Lim J.H.P."/>
            <person name="Lipzen A."/>
            <person name="Nolan M."/>
            <person name="Ohm R.A."/>
            <person name="Tamas L."/>
            <person name="Grigoriev I.V."/>
            <person name="Spatafora J.W."/>
            <person name="Nagy L.G."/>
            <person name="Kovacs G.M."/>
        </authorList>
    </citation>
    <scope>NUCLEOTIDE SEQUENCE [LARGE SCALE GENOMIC DNA]</scope>
    <source>
        <strain evidence="2 3">DSE2036</strain>
    </source>
</reference>
<protein>
    <submittedName>
        <fullName evidence="2">Uncharacterized protein</fullName>
    </submittedName>
</protein>
<dbReference type="EMBL" id="KZ805322">
    <property type="protein sequence ID" value="PVI04346.1"/>
    <property type="molecule type" value="Genomic_DNA"/>
</dbReference>
<proteinExistence type="predicted"/>
<gene>
    <name evidence="2" type="ORF">DM02DRAFT_651734</name>
</gene>
<evidence type="ECO:0000313" key="3">
    <source>
        <dbReference type="Proteomes" id="UP000244855"/>
    </source>
</evidence>
<keyword evidence="1" id="KW-0732">Signal</keyword>
<feature type="chain" id="PRO_5016168664" evidence="1">
    <location>
        <begin position="19"/>
        <end position="222"/>
    </location>
</feature>
<organism evidence="2 3">
    <name type="scientific">Periconia macrospinosa</name>
    <dbReference type="NCBI Taxonomy" id="97972"/>
    <lineage>
        <taxon>Eukaryota</taxon>
        <taxon>Fungi</taxon>
        <taxon>Dikarya</taxon>
        <taxon>Ascomycota</taxon>
        <taxon>Pezizomycotina</taxon>
        <taxon>Dothideomycetes</taxon>
        <taxon>Pleosporomycetidae</taxon>
        <taxon>Pleosporales</taxon>
        <taxon>Massarineae</taxon>
        <taxon>Periconiaceae</taxon>
        <taxon>Periconia</taxon>
    </lineage>
</organism>
<accession>A0A2V1E215</accession>
<dbReference type="Proteomes" id="UP000244855">
    <property type="component" value="Unassembled WGS sequence"/>
</dbReference>
<evidence type="ECO:0000256" key="1">
    <source>
        <dbReference type="SAM" id="SignalP"/>
    </source>
</evidence>
<keyword evidence="3" id="KW-1185">Reference proteome</keyword>
<sequence>MHWATILGAVCSLTAVSAQDDTYSPGVPPSPFPSAAAAARLKIDPQTACDTANNASKPRNVQLAAWVECQILAFYPYPRGDDPANTDWIAGYEDTFHPSARLSFNGTRFNRDGFLQLYKTFSSSIGQNFAQFQQFRDYYVASPDSWNATSIGGTVSAQGFNGGIFRNGITLHAPNAAFITVEEREGRRWITELREQSTLMSASQLPKDGQLWPCNPEYEVCS</sequence>
<dbReference type="OrthoDB" id="3927857at2759"/>
<dbReference type="AlphaFoldDB" id="A0A2V1E215"/>
<feature type="signal peptide" evidence="1">
    <location>
        <begin position="1"/>
        <end position="18"/>
    </location>
</feature>
<name>A0A2V1E215_9PLEO</name>